<keyword evidence="2" id="KW-1003">Cell membrane</keyword>
<organism evidence="14 15">
    <name type="scientific">Ruminococcus bovis</name>
    <dbReference type="NCBI Taxonomy" id="2564099"/>
    <lineage>
        <taxon>Bacteria</taxon>
        <taxon>Bacillati</taxon>
        <taxon>Bacillota</taxon>
        <taxon>Clostridia</taxon>
        <taxon>Eubacteriales</taxon>
        <taxon>Oscillospiraceae</taxon>
        <taxon>Ruminococcus</taxon>
    </lineage>
</organism>
<feature type="transmembrane region" description="Helical" evidence="13">
    <location>
        <begin position="123"/>
        <end position="141"/>
    </location>
</feature>
<comment type="subcellular location">
    <subcellularLocation>
        <location evidence="1">Cell membrane</location>
        <topology evidence="1">Single-pass membrane protein</topology>
    </subcellularLocation>
</comment>
<dbReference type="GO" id="GO:0016746">
    <property type="term" value="F:acyltransferase activity"/>
    <property type="evidence" value="ECO:0007669"/>
    <property type="project" value="UniProtKB-KW"/>
</dbReference>
<feature type="transmembrane region" description="Helical" evidence="13">
    <location>
        <begin position="147"/>
        <end position="166"/>
    </location>
</feature>
<evidence type="ECO:0000256" key="2">
    <source>
        <dbReference type="ARBA" id="ARBA00022475"/>
    </source>
</evidence>
<comment type="pathway">
    <text evidence="9">Carotenoid biosynthesis; staphyloxanthin biosynthesis; staphyloxanthin from farnesyl diphosphate: step 5/5.</text>
</comment>
<evidence type="ECO:0000256" key="7">
    <source>
        <dbReference type="ARBA" id="ARBA00023136"/>
    </source>
</evidence>
<keyword evidence="7 13" id="KW-0472">Membrane</keyword>
<dbReference type="RefSeq" id="WP_138156462.1">
    <property type="nucleotide sequence ID" value="NZ_CP039381.1"/>
</dbReference>
<dbReference type="Pfam" id="PF18927">
    <property type="entry name" value="CrtO"/>
    <property type="match status" value="1"/>
</dbReference>
<dbReference type="InterPro" id="IPR044021">
    <property type="entry name" value="CrtO"/>
</dbReference>
<evidence type="ECO:0000256" key="1">
    <source>
        <dbReference type="ARBA" id="ARBA00004162"/>
    </source>
</evidence>
<dbReference type="OrthoDB" id="3783432at2"/>
<evidence type="ECO:0000256" key="11">
    <source>
        <dbReference type="ARBA" id="ARBA00023667"/>
    </source>
</evidence>
<evidence type="ECO:0000256" key="5">
    <source>
        <dbReference type="ARBA" id="ARBA00022729"/>
    </source>
</evidence>
<keyword evidence="4 13" id="KW-0812">Transmembrane</keyword>
<evidence type="ECO:0000313" key="15">
    <source>
        <dbReference type="Proteomes" id="UP000301475"/>
    </source>
</evidence>
<evidence type="ECO:0000256" key="8">
    <source>
        <dbReference type="ARBA" id="ARBA00023315"/>
    </source>
</evidence>
<keyword evidence="6 13" id="KW-1133">Transmembrane helix</keyword>
<feature type="transmembrane region" description="Helical" evidence="13">
    <location>
        <begin position="38"/>
        <end position="59"/>
    </location>
</feature>
<protein>
    <recommendedName>
        <fullName evidence="11">Glycosyl-4,4'-diaponeurosporenoate acyltransferase</fullName>
    </recommendedName>
</protein>
<comment type="similarity">
    <text evidence="10">Belongs to the acyltransferase CrtO family.</text>
</comment>
<comment type="function">
    <text evidence="12">Catalyzes the acylation of glycosyl-4,4'-diaponeurosporenoate, i.e. the esterification of glucose at the C6'' position with the carboxyl group of the C(15) fatty acid 12-methyltetradecanoic acid, to yield staphyloxanthin. This is the last step in the biosynthesis of this orange pigment, present in most staphylococci strains.</text>
</comment>
<keyword evidence="15" id="KW-1185">Reference proteome</keyword>
<evidence type="ECO:0000256" key="12">
    <source>
        <dbReference type="ARBA" id="ARBA00025324"/>
    </source>
</evidence>
<keyword evidence="3" id="KW-0808">Transferase</keyword>
<gene>
    <name evidence="14" type="ORF">E5Z56_03015</name>
</gene>
<dbReference type="UniPathway" id="UPA00029">
    <property type="reaction ID" value="UER00560"/>
</dbReference>
<reference evidence="14 15" key="1">
    <citation type="submission" date="2019-04" db="EMBL/GenBank/DDBJ databases">
        <authorList>
            <person name="Embree M."/>
            <person name="Gaffney J.R."/>
        </authorList>
    </citation>
    <scope>NUCLEOTIDE SEQUENCE [LARGE SCALE GENOMIC DNA]</scope>
    <source>
        <strain evidence="14 15">JE7A12</strain>
    </source>
</reference>
<dbReference type="Proteomes" id="UP000301475">
    <property type="component" value="Chromosome"/>
</dbReference>
<evidence type="ECO:0000256" key="9">
    <source>
        <dbReference type="ARBA" id="ARBA00023588"/>
    </source>
</evidence>
<evidence type="ECO:0000256" key="6">
    <source>
        <dbReference type="ARBA" id="ARBA00022989"/>
    </source>
</evidence>
<keyword evidence="5" id="KW-0732">Signal</keyword>
<evidence type="ECO:0000256" key="13">
    <source>
        <dbReference type="SAM" id="Phobius"/>
    </source>
</evidence>
<feature type="transmembrane region" description="Helical" evidence="13">
    <location>
        <begin position="12"/>
        <end position="32"/>
    </location>
</feature>
<evidence type="ECO:0000256" key="3">
    <source>
        <dbReference type="ARBA" id="ARBA00022679"/>
    </source>
</evidence>
<keyword evidence="8" id="KW-0012">Acyltransferase</keyword>
<evidence type="ECO:0000256" key="4">
    <source>
        <dbReference type="ARBA" id="ARBA00022692"/>
    </source>
</evidence>
<proteinExistence type="inferred from homology"/>
<evidence type="ECO:0000313" key="14">
    <source>
        <dbReference type="EMBL" id="QCT06381.1"/>
    </source>
</evidence>
<dbReference type="KEGG" id="ruj:E5Z56_03015"/>
<accession>A0A4P8XTR9</accession>
<sequence length="193" mass="23367">MKSNFKAKMIFITELLLIGFVVFYAIFLFFRTSIFKTITVTLGVFLFHFAMRLFVNWFFKSMKGRPWNHTNKWFRERNYERGLFNLLKVASWKNHIPDYNPEDFDQKQKRLSKMISNSCREEVTHIVMIIANFLPIFLPIFLSGVNFWLLFWLSVLGGIIDLMFILKQRYNRPRMVKAFHSQESQRKEFYMNN</sequence>
<dbReference type="EMBL" id="CP039381">
    <property type="protein sequence ID" value="QCT06381.1"/>
    <property type="molecule type" value="Genomic_DNA"/>
</dbReference>
<dbReference type="AlphaFoldDB" id="A0A4P8XTR9"/>
<dbReference type="GO" id="GO:0005886">
    <property type="term" value="C:plasma membrane"/>
    <property type="evidence" value="ECO:0007669"/>
    <property type="project" value="UniProtKB-SubCell"/>
</dbReference>
<name>A0A4P8XTR9_9FIRM</name>
<evidence type="ECO:0000256" key="10">
    <source>
        <dbReference type="ARBA" id="ARBA00023603"/>
    </source>
</evidence>